<dbReference type="EMBL" id="HBUF01521759">
    <property type="protein sequence ID" value="CAG6749090.1"/>
    <property type="molecule type" value="Transcribed_RNA"/>
</dbReference>
<sequence>MNGSERVETVASGCGARSSQCVETVASGFGARSSQCVDAPLENPNVKLQVRQTPSVLICFNLGCAEARRSLCILRNVKEKHILKQSLFILFYFHKLTEYKSIIQYS</sequence>
<protein>
    <submittedName>
        <fullName evidence="1">Uncharacterized protein</fullName>
    </submittedName>
</protein>
<reference evidence="1" key="1">
    <citation type="submission" date="2021-05" db="EMBL/GenBank/DDBJ databases">
        <authorList>
            <person name="Alioto T."/>
            <person name="Alioto T."/>
            <person name="Gomez Garrido J."/>
        </authorList>
    </citation>
    <scope>NUCLEOTIDE SEQUENCE</scope>
</reference>
<evidence type="ECO:0000313" key="1">
    <source>
        <dbReference type="EMBL" id="CAG6749090.1"/>
    </source>
</evidence>
<dbReference type="AlphaFoldDB" id="A0A8D8ZJX4"/>
<proteinExistence type="predicted"/>
<organism evidence="1">
    <name type="scientific">Cacopsylla melanoneura</name>
    <dbReference type="NCBI Taxonomy" id="428564"/>
    <lineage>
        <taxon>Eukaryota</taxon>
        <taxon>Metazoa</taxon>
        <taxon>Ecdysozoa</taxon>
        <taxon>Arthropoda</taxon>
        <taxon>Hexapoda</taxon>
        <taxon>Insecta</taxon>
        <taxon>Pterygota</taxon>
        <taxon>Neoptera</taxon>
        <taxon>Paraneoptera</taxon>
        <taxon>Hemiptera</taxon>
        <taxon>Sternorrhyncha</taxon>
        <taxon>Psylloidea</taxon>
        <taxon>Psyllidae</taxon>
        <taxon>Psyllinae</taxon>
        <taxon>Cacopsylla</taxon>
    </lineage>
</organism>
<dbReference type="EMBL" id="HBUF01521758">
    <property type="protein sequence ID" value="CAG6749089.1"/>
    <property type="molecule type" value="Transcribed_RNA"/>
</dbReference>
<accession>A0A8D8ZJX4</accession>
<name>A0A8D8ZJX4_9HEMI</name>